<reference evidence="3 4" key="1">
    <citation type="submission" date="2019-02" db="EMBL/GenBank/DDBJ databases">
        <title>Pedobacter sp. nov., a novel speices isolated from soil of pinguins habitat in Antarcitica.</title>
        <authorList>
            <person name="He R.-H."/>
        </authorList>
    </citation>
    <scope>NUCLEOTIDE SEQUENCE [LARGE SCALE GENOMIC DNA]</scope>
    <source>
        <strain evidence="3 4">E01020</strain>
    </source>
</reference>
<gene>
    <name evidence="3" type="ORF">EZJ43_12205</name>
</gene>
<dbReference type="Pfam" id="PF02481">
    <property type="entry name" value="DNA_processg_A"/>
    <property type="match status" value="1"/>
</dbReference>
<evidence type="ECO:0000256" key="1">
    <source>
        <dbReference type="ARBA" id="ARBA00006525"/>
    </source>
</evidence>
<feature type="domain" description="Smf/DprA SLOG" evidence="2">
    <location>
        <begin position="80"/>
        <end position="287"/>
    </location>
</feature>
<dbReference type="PANTHER" id="PTHR43022">
    <property type="entry name" value="PROTEIN SMF"/>
    <property type="match status" value="1"/>
</dbReference>
<dbReference type="OrthoDB" id="9785707at2"/>
<accession>A0A4R5MKQ5</accession>
<dbReference type="GO" id="GO:0009294">
    <property type="term" value="P:DNA-mediated transformation"/>
    <property type="evidence" value="ECO:0007669"/>
    <property type="project" value="InterPro"/>
</dbReference>
<dbReference type="EMBL" id="SJCY01000008">
    <property type="protein sequence ID" value="TDG35775.1"/>
    <property type="molecule type" value="Genomic_DNA"/>
</dbReference>
<dbReference type="Proteomes" id="UP000295668">
    <property type="component" value="Unassembled WGS sequence"/>
</dbReference>
<comment type="similarity">
    <text evidence="1">Belongs to the DprA/Smf family.</text>
</comment>
<evidence type="ECO:0000313" key="4">
    <source>
        <dbReference type="Proteomes" id="UP000295668"/>
    </source>
</evidence>
<dbReference type="RefSeq" id="WP_133262997.1">
    <property type="nucleotide sequence ID" value="NZ_SJCY01000008.1"/>
</dbReference>
<comment type="caution">
    <text evidence="3">The sequence shown here is derived from an EMBL/GenBank/DDBJ whole genome shotgun (WGS) entry which is preliminary data.</text>
</comment>
<protein>
    <submittedName>
        <fullName evidence="3">DNA-processing protein DprA</fullName>
    </submittedName>
</protein>
<proteinExistence type="inferred from homology"/>
<dbReference type="InterPro" id="IPR003488">
    <property type="entry name" value="DprA"/>
</dbReference>
<dbReference type="InterPro" id="IPR057666">
    <property type="entry name" value="DrpA_SLOG"/>
</dbReference>
<sequence length="323" mass="35623">MNIENIIRLTQLRGMGRKTSFKVLETLTFKPSKEELVDFILDFSNENKFTRLPIYSKDDVQLAFDKAEQIMDKSEKNNVKIISYYDNNYPKSLKEIPDPPLILNLKGDISILNEMTGIAIIGTRQPTGAGVKAGKYFASLLGKRGYNIVSGLAIGCDASAHIGCLEAKGKTTAILAHGFQTIYPKENKELATQIVDEGGVLLSEYLIGTGALPNYFIERDRLQSGLSNATIVIQTAEKGGTMHAVNATIKSGKKLAAVKYNSPELINDKTQGNESLIRAGKAFSLTSLNIEEFLASVPLINNDHENHEKLPTSNLDDYQYKIF</sequence>
<name>A0A4R5MKQ5_9SPHI</name>
<dbReference type="SUPFAM" id="SSF102405">
    <property type="entry name" value="MCP/YpsA-like"/>
    <property type="match status" value="1"/>
</dbReference>
<evidence type="ECO:0000259" key="2">
    <source>
        <dbReference type="Pfam" id="PF02481"/>
    </source>
</evidence>
<dbReference type="PANTHER" id="PTHR43022:SF1">
    <property type="entry name" value="PROTEIN SMF"/>
    <property type="match status" value="1"/>
</dbReference>
<keyword evidence="4" id="KW-1185">Reference proteome</keyword>
<dbReference type="AlphaFoldDB" id="A0A4R5MKQ5"/>
<evidence type="ECO:0000313" key="3">
    <source>
        <dbReference type="EMBL" id="TDG35775.1"/>
    </source>
</evidence>
<dbReference type="Gene3D" id="3.40.50.450">
    <property type="match status" value="1"/>
</dbReference>
<organism evidence="3 4">
    <name type="scientific">Pedobacter changchengzhani</name>
    <dbReference type="NCBI Taxonomy" id="2529274"/>
    <lineage>
        <taxon>Bacteria</taxon>
        <taxon>Pseudomonadati</taxon>
        <taxon>Bacteroidota</taxon>
        <taxon>Sphingobacteriia</taxon>
        <taxon>Sphingobacteriales</taxon>
        <taxon>Sphingobacteriaceae</taxon>
        <taxon>Pedobacter</taxon>
    </lineage>
</organism>